<reference evidence="1" key="1">
    <citation type="submission" date="2021-02" db="EMBL/GenBank/DDBJ databases">
        <authorList>
            <person name="Nowell W R."/>
        </authorList>
    </citation>
    <scope>NUCLEOTIDE SEQUENCE</scope>
</reference>
<name>A0A814PPQ0_ADIRI</name>
<protein>
    <submittedName>
        <fullName evidence="1">Uncharacterized protein</fullName>
    </submittedName>
</protein>
<sequence>MFRLSYALNSIRRKIRYAIQSARNHRSLTLFLIVILILVGIFHKEIIYHLYLQTINVKSYRNAITFWSSDYHISPIQDLKTILIPLGVKFFDKSLSYSCSRTGTCYSPLRILTRKNAENPSKELAMQFYEFYKDQLEMNLVDAFVCFHPVGMCELYMPFNRTIIIIASTRYELWRFDPSSWMKLNENLKQIAQYPKNIIAANNLYDVEYIRYFTGINATLLPSFCNYTNVDYNPSREEFLIAPIHVKDFEVLFKKLLRISLQSHSIEVVPIRELYSNYEYSDLAKHPAIIYVPYQVSVMSLFEQYRMNIPLLFPSLDLLTQWHLEFSVVNEKTWDQAWYGTIPNGSRIPGVLSGVPDPNNDRDRTSVRYWLNFSDFYQWPHITYYDSTDDLVQKLTTTDFPSITLLKYFSFFYENISIISSEIKLILMYTYEHTTLQLNEYHSFTTAVLHFLQKYFNQFHRALTNYSTILKHLQTKSSFLSSNTNSSHSLNKHLHHALSSIIQIVNAECQHFEQRSQFLRSIHSTANELHQQIISSKISKQKRHLNKYTHRITRLYRQKKRHYLHQLLPQIRKHEKLTISYKDHLNSIASQTTDLLWKLFSYSPYKHHVNLTETSLENEPTITIPLIESKIENIHLSPPLELGSGDSSHFQATKEERRNPSTIFSNEIIAAEDLLNSDDDDTQWLNITEQKTTGVSINLNNNNRKRSFTRKKDIVKSNDSLHLSDISYTTDYYSQNESD</sequence>
<keyword evidence="2" id="KW-1185">Reference proteome</keyword>
<accession>A0A814PPQ0</accession>
<dbReference type="AlphaFoldDB" id="A0A814PPQ0"/>
<gene>
    <name evidence="1" type="ORF">XAT740_LOCUS18758</name>
</gene>
<proteinExistence type="predicted"/>
<evidence type="ECO:0000313" key="1">
    <source>
        <dbReference type="EMBL" id="CAF1108873.1"/>
    </source>
</evidence>
<evidence type="ECO:0000313" key="2">
    <source>
        <dbReference type="Proteomes" id="UP000663828"/>
    </source>
</evidence>
<dbReference type="Proteomes" id="UP000663828">
    <property type="component" value="Unassembled WGS sequence"/>
</dbReference>
<dbReference type="EMBL" id="CAJNOR010001260">
    <property type="protein sequence ID" value="CAF1108873.1"/>
    <property type="molecule type" value="Genomic_DNA"/>
</dbReference>
<comment type="caution">
    <text evidence="1">The sequence shown here is derived from an EMBL/GenBank/DDBJ whole genome shotgun (WGS) entry which is preliminary data.</text>
</comment>
<organism evidence="1 2">
    <name type="scientific">Adineta ricciae</name>
    <name type="common">Rotifer</name>
    <dbReference type="NCBI Taxonomy" id="249248"/>
    <lineage>
        <taxon>Eukaryota</taxon>
        <taxon>Metazoa</taxon>
        <taxon>Spiralia</taxon>
        <taxon>Gnathifera</taxon>
        <taxon>Rotifera</taxon>
        <taxon>Eurotatoria</taxon>
        <taxon>Bdelloidea</taxon>
        <taxon>Adinetida</taxon>
        <taxon>Adinetidae</taxon>
        <taxon>Adineta</taxon>
    </lineage>
</organism>